<dbReference type="SUPFAM" id="SSF52540">
    <property type="entry name" value="P-loop containing nucleoside triphosphate hydrolases"/>
    <property type="match status" value="2"/>
</dbReference>
<reference evidence="3 4" key="1">
    <citation type="submission" date="2018-03" db="EMBL/GenBank/DDBJ databases">
        <title>Genomic Encyclopedia of Archaeal and Bacterial Type Strains, Phase II (KMG-II): from individual species to whole genera.</title>
        <authorList>
            <person name="Goeker M."/>
        </authorList>
    </citation>
    <scope>NUCLEOTIDE SEQUENCE [LARGE SCALE GENOMIC DNA]</scope>
    <source>
        <strain evidence="3 4">DSM 45312</strain>
    </source>
</reference>
<feature type="region of interest" description="Disordered" evidence="1">
    <location>
        <begin position="1102"/>
        <end position="1127"/>
    </location>
</feature>
<comment type="caution">
    <text evidence="3">The sequence shown here is derived from an EMBL/GenBank/DDBJ whole genome shotgun (WGS) entry which is preliminary data.</text>
</comment>
<organism evidence="3 4">
    <name type="scientific">Murinocardiopsis flavida</name>
    <dbReference type="NCBI Taxonomy" id="645275"/>
    <lineage>
        <taxon>Bacteria</taxon>
        <taxon>Bacillati</taxon>
        <taxon>Actinomycetota</taxon>
        <taxon>Actinomycetes</taxon>
        <taxon>Streptosporangiales</taxon>
        <taxon>Nocardiopsidaceae</taxon>
        <taxon>Murinocardiopsis</taxon>
    </lineage>
</organism>
<feature type="transmembrane region" description="Helical" evidence="2">
    <location>
        <begin position="98"/>
        <end position="119"/>
    </location>
</feature>
<keyword evidence="2" id="KW-0472">Membrane</keyword>
<keyword evidence="2" id="KW-0812">Transmembrane</keyword>
<name>A0A2P8D533_9ACTN</name>
<evidence type="ECO:0000256" key="1">
    <source>
        <dbReference type="SAM" id="MobiDB-lite"/>
    </source>
</evidence>
<dbReference type="InterPro" id="IPR027417">
    <property type="entry name" value="P-loop_NTPase"/>
</dbReference>
<feature type="compositionally biased region" description="Basic and acidic residues" evidence="1">
    <location>
        <begin position="1113"/>
        <end position="1127"/>
    </location>
</feature>
<dbReference type="GO" id="GO:0043531">
    <property type="term" value="F:ADP binding"/>
    <property type="evidence" value="ECO:0007669"/>
    <property type="project" value="InterPro"/>
</dbReference>
<proteinExistence type="predicted"/>
<feature type="region of interest" description="Disordered" evidence="1">
    <location>
        <begin position="279"/>
        <end position="303"/>
    </location>
</feature>
<dbReference type="Gene3D" id="1.25.40.10">
    <property type="entry name" value="Tetratricopeptide repeat domain"/>
    <property type="match status" value="2"/>
</dbReference>
<sequence>MRRAQRGPGLRPPHGRMCTLPDVRLPDECSECRNPYGLGLLGTFFGQAVDRSVSGPKHRVRDRYPRVLPEFVGEDGMSHQVARTGGGLPPDRRGSAPVIAAIGVGAAVLLTLSTVLGMLDVPSVVQILITAPSTLVGALVTVFGRPLIDVVRGWFRPSATRAPAELPIYSERFTGYVDQMAGMKARFDRFPRGGLRGMLRPRPRPGTLPARSPLVVAVTGVSGTGKTQLVTQVAHEMADRFPDGQRWVDLYDDHESEAPEEFPPHLPGPDSPARIRWPWNLGRREPDSPAPNGAATRGPAPRRTDKVLVDLLRSLGGRPRTDAPRQELIRLWRTLTHTKRLLIVLDNAKDAAQVADLLPNGPRCAVLITSRRSFSDAPFECDEYVLNGITRDEGLRLLGKLAPEWFAPGAGAVDRSTALAIVDRCHRLPLALRLCGGRLAARSGPSPTELLRELDTLARNPLLHATGGFATAFEYTLKECRRLDRLLLKRIADSGLSSVSAWSAAALLDSSVEVAQARLAELQNRFLVAAVRSGDGRYRLHDLIRDFLRRVTPDQIGLDLQERDDWSETESDAAAVRLITAYTWLAERAANAIGRVDAAFAQPETTALHPDRKFGIREPADPDAWLARERRSVLACITLAERHGNPELGWRLARALTSMCQSRRVYWVDWEESTRAQERTAHAFGDRLALGMALLDCAEFTGNQGDYEQGAEYALKAQSILGRVARPDPLWLARARRAIGVNLHRRGDLDDGLLELAGAASAFGAHGQAWWRARTLANMAEVHNHLDLHRRAQELVLEACALFEAEGDWEQYYKARVLLAEVLPERGRHLYAWFVLVDARKRFEERGDSWYVARCLRASAELDGDELTRQYNKCDAALAPTRRDRAWSWLRSRRGPVADPDPSVLSAAEQEAKELLGEYWEVRDFEFGPNPGRTRRARRYAAREEWTFVRRVQMLSEAIRIFQGMGDQWGVSRTRLVLGRVQIHSGAVDAGAQTMRAAAEGFDELRDQWWHARSHLQTARHLYNARRPLEALRHARDAEKVYRRLANHTGRIRVFTLLGRILETLEDNEGAERHWREALDAAREHGEDVRHLDAYENLRGMLGPDWDADPPDADTRVAEDGDGGDAR</sequence>
<protein>
    <submittedName>
        <fullName evidence="3">Uncharacterized protein</fullName>
    </submittedName>
</protein>
<dbReference type="PANTHER" id="PTHR47691:SF3">
    <property type="entry name" value="HTH-TYPE TRANSCRIPTIONAL REGULATOR RV0890C-RELATED"/>
    <property type="match status" value="1"/>
</dbReference>
<dbReference type="EMBL" id="PYGA01000018">
    <property type="protein sequence ID" value="PSK92327.1"/>
    <property type="molecule type" value="Genomic_DNA"/>
</dbReference>
<accession>A0A2P8D533</accession>
<keyword evidence="4" id="KW-1185">Reference proteome</keyword>
<feature type="transmembrane region" description="Helical" evidence="2">
    <location>
        <begin position="125"/>
        <end position="148"/>
    </location>
</feature>
<evidence type="ECO:0000256" key="2">
    <source>
        <dbReference type="SAM" id="Phobius"/>
    </source>
</evidence>
<dbReference type="InterPro" id="IPR011990">
    <property type="entry name" value="TPR-like_helical_dom_sf"/>
</dbReference>
<gene>
    <name evidence="3" type="ORF">CLV63_11886</name>
</gene>
<dbReference type="Proteomes" id="UP000240542">
    <property type="component" value="Unassembled WGS sequence"/>
</dbReference>
<dbReference type="PANTHER" id="PTHR47691">
    <property type="entry name" value="REGULATOR-RELATED"/>
    <property type="match status" value="1"/>
</dbReference>
<dbReference type="SUPFAM" id="SSF48452">
    <property type="entry name" value="TPR-like"/>
    <property type="match status" value="2"/>
</dbReference>
<dbReference type="Gene3D" id="3.40.50.300">
    <property type="entry name" value="P-loop containing nucleotide triphosphate hydrolases"/>
    <property type="match status" value="1"/>
</dbReference>
<evidence type="ECO:0000313" key="4">
    <source>
        <dbReference type="Proteomes" id="UP000240542"/>
    </source>
</evidence>
<dbReference type="AlphaFoldDB" id="A0A2P8D533"/>
<evidence type="ECO:0000313" key="3">
    <source>
        <dbReference type="EMBL" id="PSK92327.1"/>
    </source>
</evidence>
<keyword evidence="2" id="KW-1133">Transmembrane helix</keyword>